<evidence type="ECO:0000256" key="2">
    <source>
        <dbReference type="ARBA" id="ARBA00022840"/>
    </source>
</evidence>
<feature type="region of interest" description="Disordered" evidence="3">
    <location>
        <begin position="178"/>
        <end position="209"/>
    </location>
</feature>
<dbReference type="AlphaFoldDB" id="A0A6A9QF65"/>
<keyword evidence="6" id="KW-0418">Kinase</keyword>
<dbReference type="SUPFAM" id="SSF56112">
    <property type="entry name" value="Protein kinase-like (PK-like)"/>
    <property type="match status" value="1"/>
</dbReference>
<dbReference type="InterPro" id="IPR011009">
    <property type="entry name" value="Kinase-like_dom_sf"/>
</dbReference>
<comment type="caution">
    <text evidence="6">The sequence shown here is derived from an EMBL/GenBank/DDBJ whole genome shotgun (WGS) entry which is preliminary data.</text>
</comment>
<organism evidence="6 7">
    <name type="scientific">Acidianus infernus</name>
    <dbReference type="NCBI Taxonomy" id="12915"/>
    <lineage>
        <taxon>Archaea</taxon>
        <taxon>Thermoproteota</taxon>
        <taxon>Thermoprotei</taxon>
        <taxon>Sulfolobales</taxon>
        <taxon>Sulfolobaceae</taxon>
        <taxon>Acidianus</taxon>
    </lineage>
</organism>
<dbReference type="PANTHER" id="PTHR44167">
    <property type="entry name" value="OVARIAN-SPECIFIC SERINE/THREONINE-PROTEIN KINASE LOK-RELATED"/>
    <property type="match status" value="1"/>
</dbReference>
<feature type="transmembrane region" description="Helical" evidence="4">
    <location>
        <begin position="53"/>
        <end position="72"/>
    </location>
</feature>
<feature type="transmembrane region" description="Helical" evidence="4">
    <location>
        <begin position="6"/>
        <end position="23"/>
    </location>
</feature>
<keyword evidence="6" id="KW-0808">Transferase</keyword>
<protein>
    <submittedName>
        <fullName evidence="6">Protein kinase</fullName>
    </submittedName>
</protein>
<dbReference type="PROSITE" id="PS00108">
    <property type="entry name" value="PROTEIN_KINASE_ST"/>
    <property type="match status" value="1"/>
</dbReference>
<gene>
    <name evidence="6" type="ORF">D1867_11200</name>
</gene>
<dbReference type="SMART" id="SM00220">
    <property type="entry name" value="S_TKc"/>
    <property type="match status" value="1"/>
</dbReference>
<evidence type="ECO:0000313" key="6">
    <source>
        <dbReference type="EMBL" id="MUM65791.1"/>
    </source>
</evidence>
<evidence type="ECO:0000256" key="1">
    <source>
        <dbReference type="ARBA" id="ARBA00022741"/>
    </source>
</evidence>
<dbReference type="CDD" id="cd14014">
    <property type="entry name" value="STKc_PknB_like"/>
    <property type="match status" value="1"/>
</dbReference>
<keyword evidence="4" id="KW-0812">Transmembrane</keyword>
<feature type="transmembrane region" description="Helical" evidence="4">
    <location>
        <begin position="30"/>
        <end position="47"/>
    </location>
</feature>
<feature type="domain" description="Protein kinase" evidence="5">
    <location>
        <begin position="329"/>
        <end position="598"/>
    </location>
</feature>
<evidence type="ECO:0000259" key="5">
    <source>
        <dbReference type="PROSITE" id="PS50011"/>
    </source>
</evidence>
<proteinExistence type="predicted"/>
<dbReference type="InterPro" id="IPR008271">
    <property type="entry name" value="Ser/Thr_kinase_AS"/>
</dbReference>
<dbReference type="PANTHER" id="PTHR44167:SF24">
    <property type="entry name" value="SERINE_THREONINE-PROTEIN KINASE CHK2"/>
    <property type="match status" value="1"/>
</dbReference>
<dbReference type="Gene3D" id="1.10.510.10">
    <property type="entry name" value="Transferase(Phosphotransferase) domain 1"/>
    <property type="match status" value="1"/>
</dbReference>
<evidence type="ECO:0000256" key="3">
    <source>
        <dbReference type="SAM" id="MobiDB-lite"/>
    </source>
</evidence>
<feature type="transmembrane region" description="Helical" evidence="4">
    <location>
        <begin position="118"/>
        <end position="138"/>
    </location>
</feature>
<evidence type="ECO:0000256" key="4">
    <source>
        <dbReference type="SAM" id="Phobius"/>
    </source>
</evidence>
<keyword evidence="4" id="KW-1133">Transmembrane helix</keyword>
<dbReference type="EMBL" id="WFIY01000004">
    <property type="protein sequence ID" value="MUM65791.1"/>
    <property type="molecule type" value="Genomic_DNA"/>
</dbReference>
<evidence type="ECO:0000313" key="7">
    <source>
        <dbReference type="Proteomes" id="UP000440125"/>
    </source>
</evidence>
<keyword evidence="1" id="KW-0547">Nucleotide-binding</keyword>
<keyword evidence="2" id="KW-0067">ATP-binding</keyword>
<dbReference type="Proteomes" id="UP000440125">
    <property type="component" value="Unassembled WGS sequence"/>
</dbReference>
<dbReference type="InterPro" id="IPR017441">
    <property type="entry name" value="Protein_kinase_ATP_BS"/>
</dbReference>
<dbReference type="InterPro" id="IPR000719">
    <property type="entry name" value="Prot_kinase_dom"/>
</dbReference>
<name>A0A6A9QF65_ACIIN</name>
<feature type="transmembrane region" description="Helical" evidence="4">
    <location>
        <begin position="145"/>
        <end position="165"/>
    </location>
</feature>
<keyword evidence="4" id="KW-0472">Membrane</keyword>
<dbReference type="PROSITE" id="PS00107">
    <property type="entry name" value="PROTEIN_KINASE_ATP"/>
    <property type="match status" value="1"/>
</dbReference>
<feature type="transmembrane region" description="Helical" evidence="4">
    <location>
        <begin position="93"/>
        <end position="112"/>
    </location>
</feature>
<accession>A0A6A9QF65</accession>
<dbReference type="PROSITE" id="PS50011">
    <property type="entry name" value="PROTEIN_KINASE_DOM"/>
    <property type="match status" value="1"/>
</dbReference>
<sequence>MKFSITTLAIVGLPYVLLIYYTLRLQTFTIELTILYIVLYVSFIMSSRLLPKYAFMPPLITFLIPIIYTILYPQLLQLNFSNPLTSIASDFELLIIIIGIIFAVLSGLDLASDDGSQLAGPLLFLGVFANGVQLYLALQGYQFNMGYILILDPMFLTIATASYVLPRKQTTRNVTTTIPTLSKSPTANTRKAAAKRTGQKMKSTPTSNTRNVTTTANVYFELQGLPPSCTPIIRINGYDKPVYYNNGKFLLKVDYSCVWEALPVNCNGEQYYPDKKSGLATIGDHVIINYSKTVTLISLSQPSGSVNPTSAQPLPKVPDVWIGSTIGSYKIESLIGEGGTGYVLKGRFSNQEVAIKVLKIDKDPDLFANLAREAFNLAELSKHPNVVKIYAINVDKLVIDKILNGDTLLYVKSPPYIVMELMKGSIYDLMMKDEFFYSQAWRRTVIRAIKKIAEALYYMHSNGYVHMDVKPQNILIDKVPSEPAELDNVNFKLGDMGGAVRVGEKVIQFTPTYAPPEVFLYKAMPVFDVFSLGMTLYVLLTRKIDRPDLQEMNEAFNDLSKVKVARDKLNAWSQNLDEVIRKAILLRATIKDFMNLQY</sequence>
<dbReference type="Pfam" id="PF00069">
    <property type="entry name" value="Pkinase"/>
    <property type="match status" value="1"/>
</dbReference>
<reference evidence="6 7" key="1">
    <citation type="submission" date="2019-10" db="EMBL/GenBank/DDBJ databases">
        <title>Genome Sequences from Six Type Strain Members of the Archaeal Family Sulfolobaceae: Acidianus ambivalens, Acidianus infernus, Metallosphaera prunae, Stygiolobus azoricus, Sulfolobus metallicus, and Sulfurisphaera ohwakuensis.</title>
        <authorList>
            <person name="Counts J.A."/>
            <person name="Kelly R.M."/>
        </authorList>
    </citation>
    <scope>NUCLEOTIDE SEQUENCE [LARGE SCALE GENOMIC DNA]</scope>
    <source>
        <strain evidence="6 7">DSM 3191</strain>
    </source>
</reference>
<dbReference type="GO" id="GO:0004672">
    <property type="term" value="F:protein kinase activity"/>
    <property type="evidence" value="ECO:0007669"/>
    <property type="project" value="InterPro"/>
</dbReference>
<keyword evidence="7" id="KW-1185">Reference proteome</keyword>
<dbReference type="GO" id="GO:0005524">
    <property type="term" value="F:ATP binding"/>
    <property type="evidence" value="ECO:0007669"/>
    <property type="project" value="UniProtKB-KW"/>
</dbReference>